<organism evidence="1 2">
    <name type="scientific">Paramecium octaurelia</name>
    <dbReference type="NCBI Taxonomy" id="43137"/>
    <lineage>
        <taxon>Eukaryota</taxon>
        <taxon>Sar</taxon>
        <taxon>Alveolata</taxon>
        <taxon>Ciliophora</taxon>
        <taxon>Intramacronucleata</taxon>
        <taxon>Oligohymenophorea</taxon>
        <taxon>Peniculida</taxon>
        <taxon>Parameciidae</taxon>
        <taxon>Paramecium</taxon>
    </lineage>
</organism>
<proteinExistence type="predicted"/>
<accession>A0A8S1U4V7</accession>
<dbReference type="Proteomes" id="UP000683925">
    <property type="component" value="Unassembled WGS sequence"/>
</dbReference>
<dbReference type="AlphaFoldDB" id="A0A8S1U4V7"/>
<reference evidence="1" key="1">
    <citation type="submission" date="2021-01" db="EMBL/GenBank/DDBJ databases">
        <authorList>
            <consortium name="Genoscope - CEA"/>
            <person name="William W."/>
        </authorList>
    </citation>
    <scope>NUCLEOTIDE SEQUENCE</scope>
</reference>
<comment type="caution">
    <text evidence="1">The sequence shown here is derived from an EMBL/GenBank/DDBJ whole genome shotgun (WGS) entry which is preliminary data.</text>
</comment>
<gene>
    <name evidence="1" type="ORF">POCTA_138.1.T0350122</name>
</gene>
<sequence>MIIESLDFRSSLINQRISGQLTHVYDHFKLNMKKELQFTDTIQLKNEISSIIKELLQILLTLQIMLEIDPYEILYTSCWRKQNQIIRQQTLTFMTSSLSTLLNQIEQMKQG</sequence>
<keyword evidence="2" id="KW-1185">Reference proteome</keyword>
<dbReference type="EMBL" id="CAJJDP010000035">
    <property type="protein sequence ID" value="CAD8158309.1"/>
    <property type="molecule type" value="Genomic_DNA"/>
</dbReference>
<protein>
    <submittedName>
        <fullName evidence="1">Uncharacterized protein</fullName>
    </submittedName>
</protein>
<evidence type="ECO:0000313" key="2">
    <source>
        <dbReference type="Proteomes" id="UP000683925"/>
    </source>
</evidence>
<evidence type="ECO:0000313" key="1">
    <source>
        <dbReference type="EMBL" id="CAD8158309.1"/>
    </source>
</evidence>
<name>A0A8S1U4V7_PAROT</name>